<reference evidence="2 3" key="1">
    <citation type="submission" date="2019-02" db="EMBL/GenBank/DDBJ databases">
        <title>Deep-cultivation of Planctomycetes and their phenomic and genomic characterization uncovers novel biology.</title>
        <authorList>
            <person name="Wiegand S."/>
            <person name="Jogler M."/>
            <person name="Boedeker C."/>
            <person name="Pinto D."/>
            <person name="Vollmers J."/>
            <person name="Rivas-Marin E."/>
            <person name="Kohn T."/>
            <person name="Peeters S.H."/>
            <person name="Heuer A."/>
            <person name="Rast P."/>
            <person name="Oberbeckmann S."/>
            <person name="Bunk B."/>
            <person name="Jeske O."/>
            <person name="Meyerdierks A."/>
            <person name="Storesund J.E."/>
            <person name="Kallscheuer N."/>
            <person name="Luecker S."/>
            <person name="Lage O.M."/>
            <person name="Pohl T."/>
            <person name="Merkel B.J."/>
            <person name="Hornburger P."/>
            <person name="Mueller R.-W."/>
            <person name="Bruemmer F."/>
            <person name="Labrenz M."/>
            <person name="Spormann A.M."/>
            <person name="Op den Camp H."/>
            <person name="Overmann J."/>
            <person name="Amann R."/>
            <person name="Jetten M.S.M."/>
            <person name="Mascher T."/>
            <person name="Medema M.H."/>
            <person name="Devos D.P."/>
            <person name="Kaster A.-K."/>
            <person name="Ovreas L."/>
            <person name="Rohde M."/>
            <person name="Galperin M.Y."/>
            <person name="Jogler C."/>
        </authorList>
    </citation>
    <scope>NUCLEOTIDE SEQUENCE [LARGE SCALE GENOMIC DNA]</scope>
    <source>
        <strain evidence="2 3">Pla175</strain>
    </source>
</reference>
<keyword evidence="3" id="KW-1185">Reference proteome</keyword>
<sequence>MPPRISVRLEQASPAVFSAYCIAASFGVYFCMYAFRKPFTAGTFSGVELYGLDYKTVLVVSQVLGYTLSKFIGIRFIAEARPGRRAASIVALIAAAHAALLLFGVVPSPYNFVFLFLNGLPLGMVFGLVLGFLEGRRVTEALSAGLCASFIVSSGAVKTVGQALLLWGGVSEYWMPFVTGLVFWPPLLVCVWLLAQIPAPTQADVALRAERTPIDRVARRALLRRHGVGLLLLVAVFTLLTILRSVRDDFAVEVWSALGYDKTPSVFTISETLVMFAAIAINGLAFLIPDNRTAFFTAIYTILAGFVVIGLVTLLYLGGGVDGFTYMVVVGIGAYVPYVAFHTTLFERMIALFRDRANLGYLMYLADAFGYLGYVLVLLAKDVASFEANYLRLLIGASLAVSLASLVMMGLAYFYFRRQTDAARFEQPALAAAHGS</sequence>
<feature type="transmembrane region" description="Helical" evidence="1">
    <location>
        <begin position="145"/>
        <end position="167"/>
    </location>
</feature>
<protein>
    <recommendedName>
        <fullName evidence="4">Major Facilitator Superfamily protein</fullName>
    </recommendedName>
</protein>
<keyword evidence="1" id="KW-0812">Transmembrane</keyword>
<dbReference type="KEGG" id="pnd:Pla175_29260"/>
<feature type="transmembrane region" description="Helical" evidence="1">
    <location>
        <begin position="112"/>
        <end position="133"/>
    </location>
</feature>
<evidence type="ECO:0000313" key="3">
    <source>
        <dbReference type="Proteomes" id="UP000317429"/>
    </source>
</evidence>
<dbReference type="RefSeq" id="WP_145286282.1">
    <property type="nucleotide sequence ID" value="NZ_CP036291.1"/>
</dbReference>
<keyword evidence="1" id="KW-1133">Transmembrane helix</keyword>
<name>A0A518DDH4_9BACT</name>
<feature type="transmembrane region" description="Helical" evidence="1">
    <location>
        <begin position="55"/>
        <end position="74"/>
    </location>
</feature>
<keyword evidence="1" id="KW-0472">Membrane</keyword>
<evidence type="ECO:0000313" key="2">
    <source>
        <dbReference type="EMBL" id="QDU89534.1"/>
    </source>
</evidence>
<proteinExistence type="predicted"/>
<dbReference type="Proteomes" id="UP000317429">
    <property type="component" value="Chromosome"/>
</dbReference>
<accession>A0A518DDH4</accession>
<feature type="transmembrane region" description="Helical" evidence="1">
    <location>
        <begin position="86"/>
        <end position="106"/>
    </location>
</feature>
<feature type="transmembrane region" description="Helical" evidence="1">
    <location>
        <begin position="323"/>
        <end position="341"/>
    </location>
</feature>
<evidence type="ECO:0008006" key="4">
    <source>
        <dbReference type="Google" id="ProtNLM"/>
    </source>
</evidence>
<feature type="transmembrane region" description="Helical" evidence="1">
    <location>
        <begin position="12"/>
        <end position="35"/>
    </location>
</feature>
<dbReference type="InterPro" id="IPR043745">
    <property type="entry name" value="DUF5690"/>
</dbReference>
<feature type="transmembrane region" description="Helical" evidence="1">
    <location>
        <begin position="361"/>
        <end position="381"/>
    </location>
</feature>
<feature type="transmembrane region" description="Helical" evidence="1">
    <location>
        <begin position="393"/>
        <end position="416"/>
    </location>
</feature>
<feature type="transmembrane region" description="Helical" evidence="1">
    <location>
        <begin position="173"/>
        <end position="195"/>
    </location>
</feature>
<dbReference type="EMBL" id="CP036291">
    <property type="protein sequence ID" value="QDU89534.1"/>
    <property type="molecule type" value="Genomic_DNA"/>
</dbReference>
<organism evidence="2 3">
    <name type="scientific">Pirellulimonas nuda</name>
    <dbReference type="NCBI Taxonomy" id="2528009"/>
    <lineage>
        <taxon>Bacteria</taxon>
        <taxon>Pseudomonadati</taxon>
        <taxon>Planctomycetota</taxon>
        <taxon>Planctomycetia</taxon>
        <taxon>Pirellulales</taxon>
        <taxon>Lacipirellulaceae</taxon>
        <taxon>Pirellulimonas</taxon>
    </lineage>
</organism>
<feature type="transmembrane region" description="Helical" evidence="1">
    <location>
        <begin position="295"/>
        <end position="317"/>
    </location>
</feature>
<dbReference type="AlphaFoldDB" id="A0A518DDH4"/>
<feature type="transmembrane region" description="Helical" evidence="1">
    <location>
        <begin position="266"/>
        <end position="288"/>
    </location>
</feature>
<gene>
    <name evidence="2" type="ORF">Pla175_29260</name>
</gene>
<feature type="transmembrane region" description="Helical" evidence="1">
    <location>
        <begin position="228"/>
        <end position="246"/>
    </location>
</feature>
<evidence type="ECO:0000256" key="1">
    <source>
        <dbReference type="SAM" id="Phobius"/>
    </source>
</evidence>
<dbReference type="Pfam" id="PF18943">
    <property type="entry name" value="DUF5690"/>
    <property type="match status" value="1"/>
</dbReference>
<dbReference type="OrthoDB" id="182994at2"/>